<sequence length="152" mass="17783">MGTIRLRKEVRKKKEITKLKEELALNNQKLSEVTAQLKGKLQLISLQKEDASMKVEEMELVLRLGLKVLQPRFKYEEHPDWEQHAKKQVKYALGLSKKKLANFDAQEKELNTQLEHQASMVETRKKEIVVELKKLGLEEKDIFKKEIPSYIG</sequence>
<evidence type="ECO:0000313" key="1">
    <source>
        <dbReference type="EMBL" id="KKN51122.1"/>
    </source>
</evidence>
<dbReference type="EMBL" id="LAZR01001078">
    <property type="protein sequence ID" value="KKN51122.1"/>
    <property type="molecule type" value="Genomic_DNA"/>
</dbReference>
<name>A0A0F9RMU1_9ZZZZ</name>
<organism evidence="1">
    <name type="scientific">marine sediment metagenome</name>
    <dbReference type="NCBI Taxonomy" id="412755"/>
    <lineage>
        <taxon>unclassified sequences</taxon>
        <taxon>metagenomes</taxon>
        <taxon>ecological metagenomes</taxon>
    </lineage>
</organism>
<dbReference type="AlphaFoldDB" id="A0A0F9RMU1"/>
<gene>
    <name evidence="1" type="ORF">LCGC14_0625860</name>
</gene>
<comment type="caution">
    <text evidence="1">The sequence shown here is derived from an EMBL/GenBank/DDBJ whole genome shotgun (WGS) entry which is preliminary data.</text>
</comment>
<reference evidence="1" key="1">
    <citation type="journal article" date="2015" name="Nature">
        <title>Complex archaea that bridge the gap between prokaryotes and eukaryotes.</title>
        <authorList>
            <person name="Spang A."/>
            <person name="Saw J.H."/>
            <person name="Jorgensen S.L."/>
            <person name="Zaremba-Niedzwiedzka K."/>
            <person name="Martijn J."/>
            <person name="Lind A.E."/>
            <person name="van Eijk R."/>
            <person name="Schleper C."/>
            <person name="Guy L."/>
            <person name="Ettema T.J."/>
        </authorList>
    </citation>
    <scope>NUCLEOTIDE SEQUENCE</scope>
</reference>
<accession>A0A0F9RMU1</accession>
<protein>
    <submittedName>
        <fullName evidence="1">Uncharacterized protein</fullName>
    </submittedName>
</protein>
<proteinExistence type="predicted"/>